<evidence type="ECO:0000313" key="13">
    <source>
        <dbReference type="Proteomes" id="UP000609531"/>
    </source>
</evidence>
<dbReference type="GO" id="GO:0003684">
    <property type="term" value="F:damaged DNA binding"/>
    <property type="evidence" value="ECO:0007669"/>
    <property type="project" value="InterPro"/>
</dbReference>
<dbReference type="InterPro" id="IPR027417">
    <property type="entry name" value="P-loop_NTPase"/>
</dbReference>
<keyword evidence="4 9" id="KW-0378">Hydrolase</keyword>
<dbReference type="SUPFAM" id="SSF143517">
    <property type="entry name" value="TRCF domain-like"/>
    <property type="match status" value="1"/>
</dbReference>
<keyword evidence="13" id="KW-1185">Reference proteome</keyword>
<dbReference type="InterPro" id="IPR036101">
    <property type="entry name" value="CarD-like/TRCF_RID_sf"/>
</dbReference>
<dbReference type="Gene3D" id="3.90.1150.50">
    <property type="entry name" value="Transcription-repair-coupling factor, D7 domain"/>
    <property type="match status" value="1"/>
</dbReference>
<dbReference type="InterPro" id="IPR011545">
    <property type="entry name" value="DEAD/DEAH_box_helicase_dom"/>
</dbReference>
<accession>A0A934IGS6</accession>
<dbReference type="Pfam" id="PF17757">
    <property type="entry name" value="UvrB_inter"/>
    <property type="match status" value="1"/>
</dbReference>
<evidence type="ECO:0000256" key="3">
    <source>
        <dbReference type="ARBA" id="ARBA00022763"/>
    </source>
</evidence>
<dbReference type="InterPro" id="IPR037235">
    <property type="entry name" value="TRCF-like_C_D7"/>
</dbReference>
<dbReference type="Gene3D" id="3.30.2060.10">
    <property type="entry name" value="Penicillin-binding protein 1b domain"/>
    <property type="match status" value="1"/>
</dbReference>
<comment type="function">
    <text evidence="9">Couples transcription and DNA repair by recognizing RNA polymerase (RNAP) stalled at DNA lesions. Mediates ATP-dependent release of RNAP and its truncated transcript from the DNA, and recruitment of nucleotide excision repair machinery to the damaged site.</text>
</comment>
<keyword evidence="6 9" id="KW-0067">ATP-binding</keyword>
<evidence type="ECO:0000256" key="6">
    <source>
        <dbReference type="ARBA" id="ARBA00022840"/>
    </source>
</evidence>
<keyword evidence="2 9" id="KW-0547">Nucleotide-binding</keyword>
<keyword evidence="1 9" id="KW-0963">Cytoplasm</keyword>
<dbReference type="Gene3D" id="2.40.10.170">
    <property type="match status" value="1"/>
</dbReference>
<keyword evidence="7 9" id="KW-0238">DNA-binding</keyword>
<dbReference type="SMART" id="SM00487">
    <property type="entry name" value="DEXDc"/>
    <property type="match status" value="1"/>
</dbReference>
<evidence type="ECO:0000256" key="8">
    <source>
        <dbReference type="ARBA" id="ARBA00023204"/>
    </source>
</evidence>
<dbReference type="GO" id="GO:0003678">
    <property type="term" value="F:DNA helicase activity"/>
    <property type="evidence" value="ECO:0007669"/>
    <property type="project" value="TreeGrafter"/>
</dbReference>
<dbReference type="AlphaFoldDB" id="A0A934IGS6"/>
<dbReference type="GO" id="GO:0016787">
    <property type="term" value="F:hydrolase activity"/>
    <property type="evidence" value="ECO:0007669"/>
    <property type="project" value="UniProtKB-KW"/>
</dbReference>
<dbReference type="Pfam" id="PF00270">
    <property type="entry name" value="DEAD"/>
    <property type="match status" value="1"/>
</dbReference>
<evidence type="ECO:0000256" key="7">
    <source>
        <dbReference type="ARBA" id="ARBA00023125"/>
    </source>
</evidence>
<dbReference type="GO" id="GO:0005737">
    <property type="term" value="C:cytoplasm"/>
    <property type="evidence" value="ECO:0007669"/>
    <property type="project" value="UniProtKB-SubCell"/>
</dbReference>
<keyword evidence="8 9" id="KW-0234">DNA repair</keyword>
<dbReference type="SMART" id="SM01058">
    <property type="entry name" value="CarD_TRCF"/>
    <property type="match status" value="1"/>
</dbReference>
<evidence type="ECO:0000313" key="12">
    <source>
        <dbReference type="EMBL" id="MBJ3774706.1"/>
    </source>
</evidence>
<name>A0A934IGS6_9HYPH</name>
<dbReference type="InterPro" id="IPR041471">
    <property type="entry name" value="UvrB_inter"/>
</dbReference>
<dbReference type="InterPro" id="IPR047112">
    <property type="entry name" value="RecG/Mfd"/>
</dbReference>
<feature type="domain" description="Helicase C-terminal" evidence="11">
    <location>
        <begin position="823"/>
        <end position="977"/>
    </location>
</feature>
<dbReference type="InterPro" id="IPR048635">
    <property type="entry name" value="MFD_D3"/>
</dbReference>
<dbReference type="InterPro" id="IPR005118">
    <property type="entry name" value="TRCF_C"/>
</dbReference>
<dbReference type="Gene3D" id="3.40.50.11180">
    <property type="match status" value="1"/>
</dbReference>
<evidence type="ECO:0000256" key="2">
    <source>
        <dbReference type="ARBA" id="ARBA00022741"/>
    </source>
</evidence>
<dbReference type="Pfam" id="PF00271">
    <property type="entry name" value="Helicase_C"/>
    <property type="match status" value="1"/>
</dbReference>
<keyword evidence="3 9" id="KW-0227">DNA damage</keyword>
<dbReference type="Pfam" id="PF03461">
    <property type="entry name" value="TRCF"/>
    <property type="match status" value="1"/>
</dbReference>
<gene>
    <name evidence="9 12" type="primary">mfd</name>
    <name evidence="12" type="ORF">JCR33_03355</name>
</gene>
<evidence type="ECO:0000256" key="1">
    <source>
        <dbReference type="ARBA" id="ARBA00022490"/>
    </source>
</evidence>
<dbReference type="GO" id="GO:0005524">
    <property type="term" value="F:ATP binding"/>
    <property type="evidence" value="ECO:0007669"/>
    <property type="project" value="UniProtKB-UniRule"/>
</dbReference>
<dbReference type="EMBL" id="JAEKJA010000002">
    <property type="protein sequence ID" value="MBJ3774706.1"/>
    <property type="molecule type" value="Genomic_DNA"/>
</dbReference>
<evidence type="ECO:0000256" key="9">
    <source>
        <dbReference type="HAMAP-Rule" id="MF_00969"/>
    </source>
</evidence>
<dbReference type="Proteomes" id="UP000609531">
    <property type="component" value="Unassembled WGS sequence"/>
</dbReference>
<comment type="similarity">
    <text evidence="9">In the C-terminal section; belongs to the helicase family. RecG subfamily.</text>
</comment>
<dbReference type="SUPFAM" id="SSF141259">
    <property type="entry name" value="CarD-like"/>
    <property type="match status" value="1"/>
</dbReference>
<proteinExistence type="inferred from homology"/>
<dbReference type="Gene3D" id="3.40.50.11140">
    <property type="match status" value="1"/>
</dbReference>
<feature type="domain" description="Helicase ATP-binding" evidence="10">
    <location>
        <begin position="641"/>
        <end position="802"/>
    </location>
</feature>
<comment type="subcellular location">
    <subcellularLocation>
        <location evidence="9">Cytoplasm</location>
    </subcellularLocation>
</comment>
<dbReference type="GO" id="GO:0000716">
    <property type="term" value="P:transcription-coupled nucleotide-excision repair, DNA damage recognition"/>
    <property type="evidence" value="ECO:0007669"/>
    <property type="project" value="UniProtKB-UniRule"/>
</dbReference>
<reference evidence="12" key="1">
    <citation type="submission" date="2020-12" db="EMBL/GenBank/DDBJ databases">
        <title>Bacterial taxonomy.</title>
        <authorList>
            <person name="Pan X."/>
        </authorList>
    </citation>
    <scope>NUCLEOTIDE SEQUENCE</scope>
    <source>
        <strain evidence="12">B2012</strain>
    </source>
</reference>
<dbReference type="SMART" id="SM00982">
    <property type="entry name" value="TRCF"/>
    <property type="match status" value="1"/>
</dbReference>
<dbReference type="GO" id="GO:0006355">
    <property type="term" value="P:regulation of DNA-templated transcription"/>
    <property type="evidence" value="ECO:0007669"/>
    <property type="project" value="UniProtKB-UniRule"/>
</dbReference>
<keyword evidence="5" id="KW-0347">Helicase</keyword>
<evidence type="ECO:0000259" key="10">
    <source>
        <dbReference type="PROSITE" id="PS51192"/>
    </source>
</evidence>
<evidence type="ECO:0000256" key="4">
    <source>
        <dbReference type="ARBA" id="ARBA00022801"/>
    </source>
</evidence>
<sequence>MATKAKAKSIAEIKEAAKPNLKVLAERDLPAELTIENIPDGMEGEALSRLAAARAGPVIFVARDGARQKAAENALAFFAPEVEMIRLPGWDCIPYDRASPSNIVQARRTAALARLAAGVKGPAVVMTTANAVLQRVPTPQVIRAAARHYKAGSEVAMKDIVAWLEDNAFLRTPTVREAGEYAVRGGIVDLFAPGADEPVRLDFFGDTLETIRPFERESQRTTGQWQAIDLVPMSEVVLTADAIRRFREGYLRRFGAATKDDILYHSVSEGVRATGVEHWLPLFHEELANIFDYAPDAPVVIDHLAEDAMAKRIAEIEDHFAARESAIGKSGTPYNPLPPATLYFCDAQARVFEGHAQIRLSPFATPEDGKVHRVPAGGRVGRSFAAERAAGNVNIFTALIEHVNRLRAEGLRVIVAAWSEGSRDRLSQVLKDHGLKQADFVASFAEVEALTKSHAALAVLELEEGFETPHYAVIAEQDVLGDRLVSSARRRKRDADVLTEVASLAAGDLVVHVDHGIGRFIGLKTLQAAGAPHDCVEIAYHNDDKLYLPVENIDLLSRYGSDSEAVILDRLGGAGWQARKAKMKERVREIADELIKTAAARLMRKAPVIEPPTGVYDEFVAKFPYNETDDQLSAIEAVADDLAAGRPMDRLICGDVGFGKTEIAIRAAFLTAMTGRQVALIVPTTLLARQHFKTFAERFKGLPVRVAQASRLVGAKEMKKVRDGLKSGEVDVVIGTHALLAKGIEFRDLALLIVDEEQKFGVKHKERLKALKQDVHVLTLSATPIPRTMQLALTGVRELSLIATPPVDRLTVRTFIAPFDALTIREALLRERYRGGQSFYVCPRISDLAGQKEFLDQHVPEVKVAVAHGRMSPTELDDVMNAFYDGQYDVLLATTIVESGLDIPTANTLIVHRADMFGLAQLYQIRGRVGRSKTRAYALLTTPVDKTLTATAQRRLKVLQSLDTLGAGFQLASHDLDIRGAGNLLGEEQSGHIKEVGFELYQSMLEETVAALKDGGEEVADDHWSPHISIGIPVLIPEDYVPDLQLRMSLYRRLADLDSAREIDAFGAELVDRFGKIPEEVEWLLKIVYIKSLCRRANVEKIDAGPKGCVIGFRNNEFENAAGLVQMIAGEGSLAKLRPDQRIVFVRDWPDADKRTKGVANILAKLARLAEGDAKAAA</sequence>
<dbReference type="Gene3D" id="3.40.50.300">
    <property type="entry name" value="P-loop containing nucleotide triphosphate hydrolases"/>
    <property type="match status" value="2"/>
</dbReference>
<dbReference type="EC" id="3.6.4.-" evidence="9"/>
<dbReference type="Pfam" id="PF02559">
    <property type="entry name" value="CarD_TRCF_RID"/>
    <property type="match status" value="1"/>
</dbReference>
<comment type="caution">
    <text evidence="12">The sequence shown here is derived from an EMBL/GenBank/DDBJ whole genome shotgun (WGS) entry which is preliminary data.</text>
</comment>
<dbReference type="InterPro" id="IPR014001">
    <property type="entry name" value="Helicase_ATP-bd"/>
</dbReference>
<dbReference type="PANTHER" id="PTHR47964:SF1">
    <property type="entry name" value="ATP-DEPENDENT DNA HELICASE HOMOLOG RECG, CHLOROPLASTIC"/>
    <property type="match status" value="1"/>
</dbReference>
<dbReference type="SUPFAM" id="SSF52540">
    <property type="entry name" value="P-loop containing nucleoside triphosphate hydrolases"/>
    <property type="match status" value="4"/>
</dbReference>
<dbReference type="InterPro" id="IPR004576">
    <property type="entry name" value="Mfd"/>
</dbReference>
<dbReference type="InterPro" id="IPR003711">
    <property type="entry name" value="CarD-like/TRCF_RID"/>
</dbReference>
<dbReference type="InterPro" id="IPR001650">
    <property type="entry name" value="Helicase_C-like"/>
</dbReference>
<dbReference type="Pfam" id="PF21132">
    <property type="entry name" value="MFD_D3"/>
    <property type="match status" value="1"/>
</dbReference>
<comment type="similarity">
    <text evidence="9">In the N-terminal section; belongs to the UvrB family.</text>
</comment>
<organism evidence="12 13">
    <name type="scientific">Acuticoccus mangrovi</name>
    <dbReference type="NCBI Taxonomy" id="2796142"/>
    <lineage>
        <taxon>Bacteria</taxon>
        <taxon>Pseudomonadati</taxon>
        <taxon>Pseudomonadota</taxon>
        <taxon>Alphaproteobacteria</taxon>
        <taxon>Hyphomicrobiales</taxon>
        <taxon>Amorphaceae</taxon>
        <taxon>Acuticoccus</taxon>
    </lineage>
</organism>
<protein>
    <recommendedName>
        <fullName evidence="9">Transcription-repair-coupling factor</fullName>
        <shortName evidence="9">TRCF</shortName>
        <ecNumber evidence="9">3.6.4.-</ecNumber>
    </recommendedName>
</protein>
<evidence type="ECO:0000256" key="5">
    <source>
        <dbReference type="ARBA" id="ARBA00022806"/>
    </source>
</evidence>
<dbReference type="SMART" id="SM00490">
    <property type="entry name" value="HELICc"/>
    <property type="match status" value="1"/>
</dbReference>
<evidence type="ECO:0000259" key="11">
    <source>
        <dbReference type="PROSITE" id="PS51194"/>
    </source>
</evidence>
<dbReference type="PROSITE" id="PS51194">
    <property type="entry name" value="HELICASE_CTER"/>
    <property type="match status" value="1"/>
</dbReference>
<dbReference type="PROSITE" id="PS51192">
    <property type="entry name" value="HELICASE_ATP_BIND_1"/>
    <property type="match status" value="1"/>
</dbReference>
<dbReference type="PANTHER" id="PTHR47964">
    <property type="entry name" value="ATP-DEPENDENT DNA HELICASE HOMOLOG RECG, CHLOROPLASTIC"/>
    <property type="match status" value="1"/>
</dbReference>
<dbReference type="HAMAP" id="MF_00969">
    <property type="entry name" value="TRCF"/>
    <property type="match status" value="1"/>
</dbReference>
<dbReference type="NCBIfam" id="TIGR00580">
    <property type="entry name" value="mfd"/>
    <property type="match status" value="1"/>
</dbReference>
<dbReference type="CDD" id="cd17991">
    <property type="entry name" value="DEXHc_TRCF"/>
    <property type="match status" value="1"/>
</dbReference>